<dbReference type="InterPro" id="IPR009000">
    <property type="entry name" value="Transl_B-barrel_sf"/>
</dbReference>
<dbReference type="Pfam" id="PF03144">
    <property type="entry name" value="GTP_EFTU_D2"/>
    <property type="match status" value="1"/>
</dbReference>
<dbReference type="GO" id="GO:0003746">
    <property type="term" value="F:translation elongation factor activity"/>
    <property type="evidence" value="ECO:0007669"/>
    <property type="project" value="UniProtKB-KW"/>
</dbReference>
<sequence length="303" mass="34190">MSDLKLFAYDLEDFIKSIVKKHTESDITIYGRKDEKGNITLFSPLRYPDKISSLTDSMTLSDYCLINGRKFDGFLGENIICADLMNKKNGLFVIDSFTDTEKLNNIIKGSNLKNYRMYDGNAMDMLETLDRNALNLNKEGDVKVIIDHFFKVKSVGTVILGFVLNGTLKKHQTLYLNPAGVQVQVRSIQMNDVDFDEAPAGSRVGIALKNADIESIDRGATLTVEKEIPLKEITGKIQFHRAVPDEVRKDGEVFVSGHFIYSRGIMENGKITMDKPVLPWGDYILIKPNAKPRVIGRIDRFNE</sequence>
<feature type="domain" description="Translation elongation factor EFTu-like" evidence="1">
    <location>
        <begin position="156"/>
        <end position="223"/>
    </location>
</feature>
<dbReference type="GO" id="GO:0001514">
    <property type="term" value="P:selenocysteine incorporation"/>
    <property type="evidence" value="ECO:0007669"/>
    <property type="project" value="TreeGrafter"/>
</dbReference>
<name>A0A1N5U8G1_9ARCH</name>
<dbReference type="SUPFAM" id="SSF50447">
    <property type="entry name" value="Translation proteins"/>
    <property type="match status" value="1"/>
</dbReference>
<reference evidence="2 3" key="1">
    <citation type="submission" date="2016-04" db="EMBL/GenBank/DDBJ databases">
        <authorList>
            <person name="Evans L.H."/>
            <person name="Alamgir A."/>
            <person name="Owens N."/>
            <person name="Weber N.D."/>
            <person name="Virtaneva K."/>
            <person name="Barbian K."/>
            <person name="Babar A."/>
            <person name="Rosenke K."/>
        </authorList>
    </citation>
    <scope>NUCLEOTIDE SEQUENCE [LARGE SCALE GENOMIC DNA]</scope>
    <source>
        <strain evidence="3">S5(T) (JCM 30642 \VKM B-2941)</strain>
    </source>
</reference>
<dbReference type="GeneID" id="41588104"/>
<dbReference type="InterPro" id="IPR004161">
    <property type="entry name" value="EFTu-like_2"/>
</dbReference>
<evidence type="ECO:0000313" key="3">
    <source>
        <dbReference type="Proteomes" id="UP000195607"/>
    </source>
</evidence>
<dbReference type="EMBL" id="LT671858">
    <property type="protein sequence ID" value="SIM56585.1"/>
    <property type="molecule type" value="Genomic_DNA"/>
</dbReference>
<dbReference type="InterPro" id="IPR050055">
    <property type="entry name" value="EF-Tu_GTPase"/>
</dbReference>
<dbReference type="PANTHER" id="PTHR43721">
    <property type="entry name" value="ELONGATION FACTOR TU-RELATED"/>
    <property type="match status" value="1"/>
</dbReference>
<protein>
    <submittedName>
        <fullName evidence="2">SelB-II domain-containing translation elongation factor</fullName>
    </submittedName>
</protein>
<gene>
    <name evidence="2" type="ORF">CSP5_0830</name>
</gene>
<proteinExistence type="predicted"/>
<accession>A0A1N5U8G1</accession>
<dbReference type="Proteomes" id="UP000195607">
    <property type="component" value="Chromosome I"/>
</dbReference>
<dbReference type="GO" id="GO:0005525">
    <property type="term" value="F:GTP binding"/>
    <property type="evidence" value="ECO:0007669"/>
    <property type="project" value="InterPro"/>
</dbReference>
<dbReference type="RefSeq" id="WP_148689683.1">
    <property type="nucleotide sequence ID" value="NZ_LT671858.1"/>
</dbReference>
<dbReference type="PANTHER" id="PTHR43721:SF11">
    <property type="entry name" value="SELENOCYSTEINE-SPECIFIC ELONGATION FACTOR"/>
    <property type="match status" value="1"/>
</dbReference>
<keyword evidence="2" id="KW-0251">Elongation factor</keyword>
<evidence type="ECO:0000313" key="2">
    <source>
        <dbReference type="EMBL" id="SIM56585.1"/>
    </source>
</evidence>
<keyword evidence="2" id="KW-0648">Protein biosynthesis</keyword>
<evidence type="ECO:0000259" key="1">
    <source>
        <dbReference type="Pfam" id="PF03144"/>
    </source>
</evidence>
<dbReference type="Gene3D" id="2.40.30.10">
    <property type="entry name" value="Translation factors"/>
    <property type="match status" value="1"/>
</dbReference>
<dbReference type="AlphaFoldDB" id="A0A1N5U8G1"/>
<organism evidence="2 3">
    <name type="scientific">Cuniculiplasma divulgatum</name>
    <dbReference type="NCBI Taxonomy" id="1673428"/>
    <lineage>
        <taxon>Archaea</taxon>
        <taxon>Methanobacteriati</taxon>
        <taxon>Thermoplasmatota</taxon>
        <taxon>Thermoplasmata</taxon>
        <taxon>Thermoplasmatales</taxon>
        <taxon>Cuniculiplasmataceae</taxon>
        <taxon>Cuniculiplasma</taxon>
    </lineage>
</organism>